<dbReference type="Proteomes" id="UP000297749">
    <property type="component" value="Unassembled WGS sequence"/>
</dbReference>
<dbReference type="AlphaFoldDB" id="A0A659Q5W3"/>
<evidence type="ECO:0000313" key="1">
    <source>
        <dbReference type="EMBL" id="TGC80372.1"/>
    </source>
</evidence>
<feature type="non-terminal residue" evidence="1">
    <location>
        <position position="1"/>
    </location>
</feature>
<proteinExistence type="predicted"/>
<reference evidence="1 2" key="1">
    <citation type="submission" date="2018-03" db="EMBL/GenBank/DDBJ databases">
        <title>Non-Typhoidal Salmonella genome sequencing and assembly.</title>
        <authorList>
            <person name="Matchawe C."/>
        </authorList>
    </citation>
    <scope>NUCLEOTIDE SEQUENCE [LARGE SCALE GENOMIC DNA]</scope>
    <source>
        <strain evidence="1 2">32eva</strain>
    </source>
</reference>
<dbReference type="EMBL" id="PYKF01000619">
    <property type="protein sequence ID" value="TGC80372.1"/>
    <property type="molecule type" value="Genomic_DNA"/>
</dbReference>
<protein>
    <submittedName>
        <fullName evidence="1">Uncharacterized protein</fullName>
    </submittedName>
</protein>
<comment type="caution">
    <text evidence="1">The sequence shown here is derived from an EMBL/GenBank/DDBJ whole genome shotgun (WGS) entry which is preliminary data.</text>
</comment>
<accession>A0A659Q5W3</accession>
<evidence type="ECO:0000313" key="2">
    <source>
        <dbReference type="Proteomes" id="UP000297749"/>
    </source>
</evidence>
<gene>
    <name evidence="1" type="ORF">C9F04_19360</name>
</gene>
<organism evidence="1 2">
    <name type="scientific">Salmonella enterica subsp. enterica serovar Wilhelmsburg</name>
    <dbReference type="NCBI Taxonomy" id="1960126"/>
    <lineage>
        <taxon>Bacteria</taxon>
        <taxon>Pseudomonadati</taxon>
        <taxon>Pseudomonadota</taxon>
        <taxon>Gammaproteobacteria</taxon>
        <taxon>Enterobacterales</taxon>
        <taxon>Enterobacteriaceae</taxon>
        <taxon>Salmonella</taxon>
    </lineage>
</organism>
<sequence length="76" mass="8465">LAPKVATGAQRLFPQQEWPPTLAGKHTCCAPFEIESLTLQTTRYLPVIKEVQYCSGLFLLLPPYFLAGATTKKTNR</sequence>
<name>A0A659Q5W3_SALET</name>